<evidence type="ECO:0000259" key="11">
    <source>
        <dbReference type="Pfam" id="PF03962"/>
    </source>
</evidence>
<feature type="chain" id="PRO_5040241114" description="Meiotic nuclear division protein 1 homolog" evidence="10">
    <location>
        <begin position="17"/>
        <end position="227"/>
    </location>
</feature>
<evidence type="ECO:0000259" key="12">
    <source>
        <dbReference type="Pfam" id="PF18517"/>
    </source>
</evidence>
<keyword evidence="4 9" id="KW-0175">Coiled coil</keyword>
<dbReference type="Pfam" id="PF18517">
    <property type="entry name" value="LZ3wCH"/>
    <property type="match status" value="1"/>
</dbReference>
<evidence type="ECO:0000313" key="14">
    <source>
        <dbReference type="Proteomes" id="UP001152798"/>
    </source>
</evidence>
<evidence type="ECO:0000256" key="6">
    <source>
        <dbReference type="ARBA" id="ARBA00023242"/>
    </source>
</evidence>
<evidence type="ECO:0000256" key="2">
    <source>
        <dbReference type="ARBA" id="ARBA00005981"/>
    </source>
</evidence>
<dbReference type="Pfam" id="PF03962">
    <property type="entry name" value="Mnd1"/>
    <property type="match status" value="1"/>
</dbReference>
<dbReference type="EMBL" id="OV725082">
    <property type="protein sequence ID" value="CAH1406161.1"/>
    <property type="molecule type" value="Genomic_DNA"/>
</dbReference>
<comment type="function">
    <text evidence="8">Required for proper homologous chromosome pairing and efficient cross-over and intragenic recombination during meiosis.</text>
</comment>
<dbReference type="GO" id="GO:0005634">
    <property type="term" value="C:nucleus"/>
    <property type="evidence" value="ECO:0007669"/>
    <property type="project" value="UniProtKB-SubCell"/>
</dbReference>
<keyword evidence="6 8" id="KW-0539">Nucleus</keyword>
<feature type="domain" description="Mnd1 HTH" evidence="11">
    <location>
        <begin position="35"/>
        <end position="94"/>
    </location>
</feature>
<comment type="subcellular location">
    <subcellularLocation>
        <location evidence="1 8">Nucleus</location>
    </subcellularLocation>
</comment>
<evidence type="ECO:0000256" key="10">
    <source>
        <dbReference type="SAM" id="SignalP"/>
    </source>
</evidence>
<dbReference type="InterPro" id="IPR040453">
    <property type="entry name" value="Mnd1_HTH"/>
</dbReference>
<evidence type="ECO:0000256" key="7">
    <source>
        <dbReference type="ARBA" id="ARBA00023254"/>
    </source>
</evidence>
<accession>A0A9P0HRM8</accession>
<evidence type="ECO:0000256" key="4">
    <source>
        <dbReference type="ARBA" id="ARBA00023054"/>
    </source>
</evidence>
<dbReference type="GO" id="GO:0003690">
    <property type="term" value="F:double-stranded DNA binding"/>
    <property type="evidence" value="ECO:0007669"/>
    <property type="project" value="InterPro"/>
</dbReference>
<evidence type="ECO:0000256" key="3">
    <source>
        <dbReference type="ARBA" id="ARBA00013726"/>
    </source>
</evidence>
<feature type="signal peptide" evidence="10">
    <location>
        <begin position="1"/>
        <end position="16"/>
    </location>
</feature>
<keyword evidence="10" id="KW-0732">Signal</keyword>
<dbReference type="Proteomes" id="UP001152798">
    <property type="component" value="Chromosome 6"/>
</dbReference>
<evidence type="ECO:0000256" key="8">
    <source>
        <dbReference type="PIRNR" id="PIRNR026991"/>
    </source>
</evidence>
<keyword evidence="5" id="KW-0233">DNA recombination</keyword>
<evidence type="ECO:0000313" key="13">
    <source>
        <dbReference type="EMBL" id="CAH1406161.1"/>
    </source>
</evidence>
<evidence type="ECO:0000256" key="1">
    <source>
        <dbReference type="ARBA" id="ARBA00004123"/>
    </source>
</evidence>
<dbReference type="PANTHER" id="PTHR31398:SF0">
    <property type="entry name" value="MEIOTIC NUCLEAR DIVISION PROTEIN 1 HOMOLOG"/>
    <property type="match status" value="1"/>
</dbReference>
<protein>
    <recommendedName>
        <fullName evidence="3 8">Meiotic nuclear division protein 1 homolog</fullName>
    </recommendedName>
</protein>
<dbReference type="InterPro" id="IPR040661">
    <property type="entry name" value="LZ3wCH"/>
</dbReference>
<proteinExistence type="inferred from homology"/>
<organism evidence="13 14">
    <name type="scientific">Nezara viridula</name>
    <name type="common">Southern green stink bug</name>
    <name type="synonym">Cimex viridulus</name>
    <dbReference type="NCBI Taxonomy" id="85310"/>
    <lineage>
        <taxon>Eukaryota</taxon>
        <taxon>Metazoa</taxon>
        <taxon>Ecdysozoa</taxon>
        <taxon>Arthropoda</taxon>
        <taxon>Hexapoda</taxon>
        <taxon>Insecta</taxon>
        <taxon>Pterygota</taxon>
        <taxon>Neoptera</taxon>
        <taxon>Paraneoptera</taxon>
        <taxon>Hemiptera</taxon>
        <taxon>Heteroptera</taxon>
        <taxon>Panheteroptera</taxon>
        <taxon>Pentatomomorpha</taxon>
        <taxon>Pentatomoidea</taxon>
        <taxon>Pentatomidae</taxon>
        <taxon>Pentatominae</taxon>
        <taxon>Nezara</taxon>
    </lineage>
</organism>
<reference evidence="13" key="1">
    <citation type="submission" date="2022-01" db="EMBL/GenBank/DDBJ databases">
        <authorList>
            <person name="King R."/>
        </authorList>
    </citation>
    <scope>NUCLEOTIDE SEQUENCE</scope>
</reference>
<dbReference type="AlphaFoldDB" id="A0A9P0HRM8"/>
<evidence type="ECO:0000256" key="5">
    <source>
        <dbReference type="ARBA" id="ARBA00023172"/>
    </source>
</evidence>
<keyword evidence="7" id="KW-0469">Meiosis</keyword>
<dbReference type="PANTHER" id="PTHR31398">
    <property type="entry name" value="MEIOTIC NUCLEAR DIVISION PROTEIN 1 HOMOLOG"/>
    <property type="match status" value="1"/>
</dbReference>
<dbReference type="PIRSF" id="PIRSF026991">
    <property type="entry name" value="Mnd1"/>
    <property type="match status" value="1"/>
</dbReference>
<sequence>MLAGLLFLALQLKVNKDNTMSKKKGLSIEEKKQRMLQLFYEKKDFFQLKELEKLAPKEKGIIVQSVKDVVQNLVDDGLVDSEKIGTSIYFWAFPSKATHTKKRKLEEIEEKIDTSNKILKKCEQTLEDAKVGRDECSERDDVLKTNKELLKENETLLSEIKAYKDSDPEAFEQMKKDIKSTIDLGNKQTDNIFAFISWCKSKFGMEEETLYKQFEIPQDLDYLEEYK</sequence>
<gene>
    <name evidence="13" type="ORF">NEZAVI_LOCUS14164</name>
</gene>
<comment type="similarity">
    <text evidence="2 8">Belongs to the MND1 family.</text>
</comment>
<feature type="coiled-coil region" evidence="9">
    <location>
        <begin position="105"/>
        <end position="166"/>
    </location>
</feature>
<name>A0A9P0HRM8_NEZVI</name>
<dbReference type="GO" id="GO:0007131">
    <property type="term" value="P:reciprocal meiotic recombination"/>
    <property type="evidence" value="ECO:0007669"/>
    <property type="project" value="InterPro"/>
</dbReference>
<keyword evidence="14" id="KW-1185">Reference proteome</keyword>
<dbReference type="InterPro" id="IPR005647">
    <property type="entry name" value="Mnd1"/>
</dbReference>
<dbReference type="OrthoDB" id="273345at2759"/>
<feature type="domain" description="Leucine zipper with capping helix" evidence="12">
    <location>
        <begin position="169"/>
        <end position="223"/>
    </location>
</feature>
<evidence type="ECO:0000256" key="9">
    <source>
        <dbReference type="SAM" id="Coils"/>
    </source>
</evidence>